<gene>
    <name evidence="1" type="ORF">H4W81_006752</name>
</gene>
<dbReference type="EMBL" id="JADBEF010000001">
    <property type="protein sequence ID" value="MBE1563973.1"/>
    <property type="molecule type" value="Genomic_DNA"/>
</dbReference>
<name>A0ABR9KPK7_9ACTN</name>
<reference evidence="1 2" key="1">
    <citation type="submission" date="2020-10" db="EMBL/GenBank/DDBJ databases">
        <title>Sequencing the genomes of 1000 actinobacteria strains.</title>
        <authorList>
            <person name="Klenk H.-P."/>
        </authorList>
    </citation>
    <scope>NUCLEOTIDE SEQUENCE [LARGE SCALE GENOMIC DNA]</scope>
    <source>
        <strain evidence="1 2">DSM 43748</strain>
    </source>
</reference>
<evidence type="ECO:0000313" key="2">
    <source>
        <dbReference type="Proteomes" id="UP000661607"/>
    </source>
</evidence>
<organism evidence="1 2">
    <name type="scientific">Nonomuraea africana</name>
    <dbReference type="NCBI Taxonomy" id="46171"/>
    <lineage>
        <taxon>Bacteria</taxon>
        <taxon>Bacillati</taxon>
        <taxon>Actinomycetota</taxon>
        <taxon>Actinomycetes</taxon>
        <taxon>Streptosporangiales</taxon>
        <taxon>Streptosporangiaceae</taxon>
        <taxon>Nonomuraea</taxon>
    </lineage>
</organism>
<sequence>MGNVNPAPNAGPSPYMYDLADQRTGGLPEDPTYAAGKQDLAKVSVTFRVSGTAAPSTLKLELSSDDGTNWRAIPVHRTATGWTAMVPNPRTPSRWD</sequence>
<proteinExistence type="predicted"/>
<comment type="caution">
    <text evidence="1">The sequence shown here is derived from an EMBL/GenBank/DDBJ whole genome shotgun (WGS) entry which is preliminary data.</text>
</comment>
<keyword evidence="2" id="KW-1185">Reference proteome</keyword>
<accession>A0ABR9KPK7</accession>
<dbReference type="RefSeq" id="WP_192778438.1">
    <property type="nucleotide sequence ID" value="NZ_BAAASY010000024.1"/>
</dbReference>
<protein>
    <submittedName>
        <fullName evidence="1">Uncharacterized protein</fullName>
    </submittedName>
</protein>
<evidence type="ECO:0000313" key="1">
    <source>
        <dbReference type="EMBL" id="MBE1563973.1"/>
    </source>
</evidence>
<dbReference type="Proteomes" id="UP000661607">
    <property type="component" value="Unassembled WGS sequence"/>
</dbReference>